<evidence type="ECO:0000256" key="2">
    <source>
        <dbReference type="ARBA" id="ARBA00022777"/>
    </source>
</evidence>
<name>A0A168EYU3_9MICO</name>
<dbReference type="OrthoDB" id="9800291at2"/>
<feature type="domain" description="DhaL" evidence="3">
    <location>
        <begin position="8"/>
        <end position="209"/>
    </location>
</feature>
<evidence type="ECO:0000313" key="5">
    <source>
        <dbReference type="Proteomes" id="UP000076794"/>
    </source>
</evidence>
<dbReference type="NCBIfam" id="TIGR02365">
    <property type="entry name" value="dha_L_ycgS"/>
    <property type="match status" value="1"/>
</dbReference>
<dbReference type="AlphaFoldDB" id="A0A168EYU3"/>
<dbReference type="EMBL" id="CP014209">
    <property type="protein sequence ID" value="ANC30661.1"/>
    <property type="molecule type" value="Genomic_DNA"/>
</dbReference>
<dbReference type="PATRIC" id="fig|1300344.3.peg.1098"/>
<keyword evidence="5" id="KW-1185">Reference proteome</keyword>
<dbReference type="PANTHER" id="PTHR28629:SF4">
    <property type="entry name" value="TRIOKINASE_FMN CYCLASE"/>
    <property type="match status" value="1"/>
</dbReference>
<keyword evidence="2 4" id="KW-0418">Kinase</keyword>
<keyword evidence="1 4" id="KW-0808">Transferase</keyword>
<dbReference type="PROSITE" id="PS51480">
    <property type="entry name" value="DHAL"/>
    <property type="match status" value="1"/>
</dbReference>
<dbReference type="GO" id="GO:0005829">
    <property type="term" value="C:cytosol"/>
    <property type="evidence" value="ECO:0007669"/>
    <property type="project" value="TreeGrafter"/>
</dbReference>
<dbReference type="Gene3D" id="1.25.40.340">
    <property type="match status" value="1"/>
</dbReference>
<dbReference type="InterPro" id="IPR004007">
    <property type="entry name" value="DhaL_dom"/>
</dbReference>
<dbReference type="InterPro" id="IPR036117">
    <property type="entry name" value="DhaL_dom_sf"/>
</dbReference>
<reference evidence="4 5" key="1">
    <citation type="submission" date="2016-01" db="EMBL/GenBank/DDBJ databases">
        <title>Complete genome sequence of a soil Actinobacterium, Isoptericola dokdonensis DS-3.</title>
        <authorList>
            <person name="Kwon S.-K."/>
            <person name="Kim J.F."/>
        </authorList>
    </citation>
    <scope>NUCLEOTIDE SEQUENCE [LARGE SCALE GENOMIC DNA]</scope>
    <source>
        <strain evidence="4 5">DS-3</strain>
    </source>
</reference>
<dbReference type="GO" id="GO:0019563">
    <property type="term" value="P:glycerol catabolic process"/>
    <property type="evidence" value="ECO:0007669"/>
    <property type="project" value="TreeGrafter"/>
</dbReference>
<accession>A0A168EYU3</accession>
<dbReference type="GO" id="GO:0004371">
    <property type="term" value="F:glycerone kinase activity"/>
    <property type="evidence" value="ECO:0007669"/>
    <property type="project" value="InterPro"/>
</dbReference>
<dbReference type="InterPro" id="IPR050861">
    <property type="entry name" value="Dihydroxyacetone_Kinase"/>
</dbReference>
<dbReference type="EC" id="2.7.-.-" evidence="4"/>
<dbReference type="InterPro" id="IPR012737">
    <property type="entry name" value="DhaK_L_YcgS"/>
</dbReference>
<sequence length="217" mass="21686">MVTALDADWAVRWVRCAAADVRTHRDELTELDRLIGDGDHGVNLDRGFTAVVARLDGPDGTRLATVGQVLQLVATTLMSTVGGAAGPLYGTAFLHASRVTDRPVLDAAGVLALVEAAGEGIASRGHAVPGNKTMVDAWHAAVEAAGPVVTAGDALAVLRAAADGAAAGALATIPMTATKGRASYLGERSAGTQDPGACSTALVLAAAVEAAQAADAS</sequence>
<dbReference type="KEGG" id="ido:I598_1092"/>
<evidence type="ECO:0000259" key="3">
    <source>
        <dbReference type="PROSITE" id="PS51480"/>
    </source>
</evidence>
<dbReference type="PANTHER" id="PTHR28629">
    <property type="entry name" value="TRIOKINASE/FMN CYCLASE"/>
    <property type="match status" value="1"/>
</dbReference>
<dbReference type="SUPFAM" id="SSF101473">
    <property type="entry name" value="DhaL-like"/>
    <property type="match status" value="1"/>
</dbReference>
<dbReference type="FunFam" id="1.25.40.340:FF:000002">
    <property type="entry name" value="Dihydroxyacetone kinase, L subunit"/>
    <property type="match status" value="1"/>
</dbReference>
<proteinExistence type="predicted"/>
<dbReference type="SMART" id="SM01120">
    <property type="entry name" value="Dak2"/>
    <property type="match status" value="1"/>
</dbReference>
<evidence type="ECO:0000313" key="4">
    <source>
        <dbReference type="EMBL" id="ANC30661.1"/>
    </source>
</evidence>
<organism evidence="4 5">
    <name type="scientific">Isoptericola dokdonensis DS-3</name>
    <dbReference type="NCBI Taxonomy" id="1300344"/>
    <lineage>
        <taxon>Bacteria</taxon>
        <taxon>Bacillati</taxon>
        <taxon>Actinomycetota</taxon>
        <taxon>Actinomycetes</taxon>
        <taxon>Micrococcales</taxon>
        <taxon>Promicromonosporaceae</taxon>
        <taxon>Isoptericola</taxon>
    </lineage>
</organism>
<gene>
    <name evidence="4" type="primary">dhaL</name>
    <name evidence="4" type="ORF">I598_1092</name>
</gene>
<dbReference type="RefSeq" id="WP_068201970.1">
    <property type="nucleotide sequence ID" value="NZ_CP014209.1"/>
</dbReference>
<dbReference type="Pfam" id="PF02734">
    <property type="entry name" value="Dak2"/>
    <property type="match status" value="1"/>
</dbReference>
<evidence type="ECO:0000256" key="1">
    <source>
        <dbReference type="ARBA" id="ARBA00022679"/>
    </source>
</evidence>
<dbReference type="Proteomes" id="UP000076794">
    <property type="component" value="Chromosome"/>
</dbReference>
<dbReference type="STRING" id="1300344.I598_1092"/>
<protein>
    <submittedName>
        <fullName evidence="4">PTS-dependent dihydroxyacetone kinase, ADP-binding subunit DhaL</fullName>
        <ecNumber evidence="4">2.7.-.-</ecNumber>
    </submittedName>
</protein>